<feature type="compositionally biased region" description="Basic residues" evidence="1">
    <location>
        <begin position="95"/>
        <end position="105"/>
    </location>
</feature>
<reference evidence="2 3" key="1">
    <citation type="submission" date="2024-02" db="EMBL/GenBank/DDBJ databases">
        <authorList>
            <person name="Chen Y."/>
            <person name="Shah S."/>
            <person name="Dougan E. K."/>
            <person name="Thang M."/>
            <person name="Chan C."/>
        </authorList>
    </citation>
    <scope>NUCLEOTIDE SEQUENCE [LARGE SCALE GENOMIC DNA]</scope>
</reference>
<evidence type="ECO:0000313" key="2">
    <source>
        <dbReference type="EMBL" id="CAK9053301.1"/>
    </source>
</evidence>
<proteinExistence type="predicted"/>
<feature type="compositionally biased region" description="Basic and acidic residues" evidence="1">
    <location>
        <begin position="72"/>
        <end position="94"/>
    </location>
</feature>
<accession>A0ABP0MPV4</accession>
<evidence type="ECO:0000313" key="3">
    <source>
        <dbReference type="Proteomes" id="UP001642484"/>
    </source>
</evidence>
<organism evidence="2 3">
    <name type="scientific">Durusdinium trenchii</name>
    <dbReference type="NCBI Taxonomy" id="1381693"/>
    <lineage>
        <taxon>Eukaryota</taxon>
        <taxon>Sar</taxon>
        <taxon>Alveolata</taxon>
        <taxon>Dinophyceae</taxon>
        <taxon>Suessiales</taxon>
        <taxon>Symbiodiniaceae</taxon>
        <taxon>Durusdinium</taxon>
    </lineage>
</organism>
<sequence length="171" mass="18353">MKFDLSNPPKGFARCSVSQLVAADKMVFQVMIEKGVKPKRSTGGDCAMDTELLEALHSYQVSFGLMPLPAKAEKEKEKEKKKTEVPKNAFDKNAKGKGKGKGKAGVRQRFFKIPQAIYQKGGVAETPAGEAICFSYNLSHCANGPDGGSCAKGKHVCCKCFGAHGIKDHGS</sequence>
<name>A0ABP0MPV4_9DINO</name>
<gene>
    <name evidence="2" type="ORF">CCMP2556_LOCUS26799</name>
</gene>
<keyword evidence="3" id="KW-1185">Reference proteome</keyword>
<comment type="caution">
    <text evidence="2">The sequence shown here is derived from an EMBL/GenBank/DDBJ whole genome shotgun (WGS) entry which is preliminary data.</text>
</comment>
<dbReference type="EMBL" id="CAXAMN010018890">
    <property type="protein sequence ID" value="CAK9053301.1"/>
    <property type="molecule type" value="Genomic_DNA"/>
</dbReference>
<protein>
    <submittedName>
        <fullName evidence="2">Uncharacterized protein</fullName>
    </submittedName>
</protein>
<feature type="region of interest" description="Disordered" evidence="1">
    <location>
        <begin position="72"/>
        <end position="105"/>
    </location>
</feature>
<evidence type="ECO:0000256" key="1">
    <source>
        <dbReference type="SAM" id="MobiDB-lite"/>
    </source>
</evidence>
<dbReference type="Proteomes" id="UP001642484">
    <property type="component" value="Unassembled WGS sequence"/>
</dbReference>